<dbReference type="SMART" id="SM00533">
    <property type="entry name" value="MUTSd"/>
    <property type="match status" value="1"/>
</dbReference>
<dbReference type="GO" id="GO:0140664">
    <property type="term" value="F:ATP-dependent DNA damage sensor activity"/>
    <property type="evidence" value="ECO:0007669"/>
    <property type="project" value="InterPro"/>
</dbReference>
<keyword evidence="2" id="KW-0067">ATP-binding</keyword>
<keyword evidence="4" id="KW-0472">Membrane</keyword>
<dbReference type="SMART" id="SM00534">
    <property type="entry name" value="MUTSac"/>
    <property type="match status" value="1"/>
</dbReference>
<gene>
    <name evidence="7" type="ORF">HZI73_12385</name>
</gene>
<evidence type="ECO:0000259" key="5">
    <source>
        <dbReference type="SMART" id="SM00533"/>
    </source>
</evidence>
<dbReference type="GO" id="GO:0030983">
    <property type="term" value="F:mismatched DNA binding"/>
    <property type="evidence" value="ECO:0007669"/>
    <property type="project" value="InterPro"/>
</dbReference>
<dbReference type="AlphaFoldDB" id="A0A8J8SH48"/>
<protein>
    <submittedName>
        <fullName evidence="7">DNA mismatch repair protein MutS</fullName>
    </submittedName>
</protein>
<dbReference type="InterPro" id="IPR045076">
    <property type="entry name" value="MutS"/>
</dbReference>
<keyword evidence="1" id="KW-0547">Nucleotide-binding</keyword>
<sequence>MLDLFGKIDKTFIRKRKLKEIDFKQLEAINKVYLREETAIDHTTWKDLDMDNIFSEINYTVTTPGEERLYSWLKNPMDNETALKERQDYLSHFQKESSISQKLRKKLSKIKYYPYNFREIMGTAFFVNYLLLIIFILLSLTNLGIIVYSLSIDINAFIFLLLVSSVNIFIHFRFNTKYGIQLQALSYLIKILVFSKNNKKFIHQVMPELGDRIDRLNAQLKGITNKGAVLFRVEGLDLLADYFNIVFLMKEINFLMISRQVNKHKEEIMALYLLIGELDAILSINRYREDLDYYCEPIIIENEPQIRMTDMYHPLVENPISNSIEVNQSIAITGSNMSGKSTFLRSIGLNVLFAQSICTSLSKAYRSTFYRLITSISLNDDVLQGKSYFLSEAEAIKRMVELKDDDYPSLILIDEVFKGTNPVERLAASMEILNTLAAANTKTLVATHDLQILPELHDYDYYYFTEHVTKDALEFDYKIRKGITTTRNAVKILAFIKYPEDLINRINKRIEEVELSYENEKGE</sequence>
<dbReference type="GO" id="GO:0005829">
    <property type="term" value="C:cytosol"/>
    <property type="evidence" value="ECO:0007669"/>
    <property type="project" value="TreeGrafter"/>
</dbReference>
<dbReference type="Pfam" id="PF00488">
    <property type="entry name" value="MutS_V"/>
    <property type="match status" value="1"/>
</dbReference>
<dbReference type="InterPro" id="IPR036187">
    <property type="entry name" value="DNA_mismatch_repair_MutS_sf"/>
</dbReference>
<keyword evidence="8" id="KW-1185">Reference proteome</keyword>
<dbReference type="GO" id="GO:0005524">
    <property type="term" value="F:ATP binding"/>
    <property type="evidence" value="ECO:0007669"/>
    <property type="project" value="UniProtKB-KW"/>
</dbReference>
<dbReference type="SUPFAM" id="SSF52540">
    <property type="entry name" value="P-loop containing nucleoside triphosphate hydrolases"/>
    <property type="match status" value="1"/>
</dbReference>
<dbReference type="SUPFAM" id="SSF48334">
    <property type="entry name" value="DNA repair protein MutS, domain III"/>
    <property type="match status" value="1"/>
</dbReference>
<proteinExistence type="predicted"/>
<dbReference type="InterPro" id="IPR027417">
    <property type="entry name" value="P-loop_NTPase"/>
</dbReference>
<dbReference type="PANTHER" id="PTHR11361:SF152">
    <property type="entry name" value="DNA MISMATCH REPAIR PROTEIN"/>
    <property type="match status" value="1"/>
</dbReference>
<feature type="transmembrane region" description="Helical" evidence="4">
    <location>
        <begin position="126"/>
        <end position="148"/>
    </location>
</feature>
<dbReference type="KEGG" id="vpy:HZI73_12385"/>
<reference evidence="7" key="1">
    <citation type="submission" date="2020-07" db="EMBL/GenBank/DDBJ databases">
        <title>Vallitalea pronyensis genome.</title>
        <authorList>
            <person name="Postec A."/>
        </authorList>
    </citation>
    <scope>NUCLEOTIDE SEQUENCE</scope>
    <source>
        <strain evidence="7">FatNI3</strain>
    </source>
</reference>
<dbReference type="Gene3D" id="1.10.1420.10">
    <property type="match status" value="1"/>
</dbReference>
<feature type="domain" description="DNA mismatch repair proteins mutS family" evidence="6">
    <location>
        <begin position="327"/>
        <end position="511"/>
    </location>
</feature>
<evidence type="ECO:0000256" key="4">
    <source>
        <dbReference type="SAM" id="Phobius"/>
    </source>
</evidence>
<feature type="transmembrane region" description="Helical" evidence="4">
    <location>
        <begin position="154"/>
        <end position="172"/>
    </location>
</feature>
<evidence type="ECO:0000256" key="1">
    <source>
        <dbReference type="ARBA" id="ARBA00022741"/>
    </source>
</evidence>
<dbReference type="InterPro" id="IPR000432">
    <property type="entry name" value="DNA_mismatch_repair_MutS_C"/>
</dbReference>
<name>A0A8J8SH48_9FIRM</name>
<dbReference type="RefSeq" id="WP_212698537.1">
    <property type="nucleotide sequence ID" value="NZ_CP058649.1"/>
</dbReference>
<dbReference type="EMBL" id="CP058649">
    <property type="protein sequence ID" value="QUI23037.1"/>
    <property type="molecule type" value="Genomic_DNA"/>
</dbReference>
<feature type="domain" description="DNA mismatch repair protein MutS core" evidence="5">
    <location>
        <begin position="48"/>
        <end position="319"/>
    </location>
</feature>
<evidence type="ECO:0000256" key="2">
    <source>
        <dbReference type="ARBA" id="ARBA00022840"/>
    </source>
</evidence>
<evidence type="ECO:0000313" key="7">
    <source>
        <dbReference type="EMBL" id="QUI23037.1"/>
    </source>
</evidence>
<evidence type="ECO:0000256" key="3">
    <source>
        <dbReference type="ARBA" id="ARBA00023125"/>
    </source>
</evidence>
<dbReference type="InterPro" id="IPR007696">
    <property type="entry name" value="DNA_mismatch_repair_MutS_core"/>
</dbReference>
<dbReference type="Pfam" id="PF05192">
    <property type="entry name" value="MutS_III"/>
    <property type="match status" value="1"/>
</dbReference>
<dbReference type="Gene3D" id="3.40.50.300">
    <property type="entry name" value="P-loop containing nucleotide triphosphate hydrolases"/>
    <property type="match status" value="1"/>
</dbReference>
<evidence type="ECO:0000313" key="8">
    <source>
        <dbReference type="Proteomes" id="UP000683246"/>
    </source>
</evidence>
<accession>A0A8J8SH48</accession>
<dbReference type="Proteomes" id="UP000683246">
    <property type="component" value="Chromosome"/>
</dbReference>
<keyword evidence="4" id="KW-1133">Transmembrane helix</keyword>
<dbReference type="GO" id="GO:0006298">
    <property type="term" value="P:mismatch repair"/>
    <property type="evidence" value="ECO:0007669"/>
    <property type="project" value="InterPro"/>
</dbReference>
<dbReference type="PANTHER" id="PTHR11361">
    <property type="entry name" value="DNA MISMATCH REPAIR PROTEIN MUTS FAMILY MEMBER"/>
    <property type="match status" value="1"/>
</dbReference>
<organism evidence="7 8">
    <name type="scientific">Vallitalea pronyensis</name>
    <dbReference type="NCBI Taxonomy" id="1348613"/>
    <lineage>
        <taxon>Bacteria</taxon>
        <taxon>Bacillati</taxon>
        <taxon>Bacillota</taxon>
        <taxon>Clostridia</taxon>
        <taxon>Lachnospirales</taxon>
        <taxon>Vallitaleaceae</taxon>
        <taxon>Vallitalea</taxon>
    </lineage>
</organism>
<keyword evidence="4" id="KW-0812">Transmembrane</keyword>
<keyword evidence="3" id="KW-0238">DNA-binding</keyword>
<evidence type="ECO:0000259" key="6">
    <source>
        <dbReference type="SMART" id="SM00534"/>
    </source>
</evidence>